<keyword evidence="4" id="KW-1185">Reference proteome</keyword>
<evidence type="ECO:0000259" key="2">
    <source>
        <dbReference type="Pfam" id="PF19701"/>
    </source>
</evidence>
<name>A0ABN7S5Q3_THEXY</name>
<keyword evidence="1" id="KW-0472">Membrane</keyword>
<organism evidence="3 4">
    <name type="scientific">Thermobacillus xylanilyticus</name>
    <dbReference type="NCBI Taxonomy" id="76633"/>
    <lineage>
        <taxon>Bacteria</taxon>
        <taxon>Bacillati</taxon>
        <taxon>Bacillota</taxon>
        <taxon>Bacilli</taxon>
        <taxon>Bacillales</taxon>
        <taxon>Paenibacillaceae</taxon>
        <taxon>Thermobacillus</taxon>
    </lineage>
</organism>
<feature type="transmembrane region" description="Helical" evidence="1">
    <location>
        <begin position="6"/>
        <end position="30"/>
    </location>
</feature>
<dbReference type="EMBL" id="CAJRAY010000100">
    <property type="protein sequence ID" value="CAG5093095.1"/>
    <property type="molecule type" value="Genomic_DNA"/>
</dbReference>
<protein>
    <recommendedName>
        <fullName evidence="2">DUF6199 domain-containing protein</fullName>
    </recommendedName>
</protein>
<reference evidence="3 4" key="1">
    <citation type="submission" date="2021-04" db="EMBL/GenBank/DDBJ databases">
        <authorList>
            <person name="Rakotoarivonina H."/>
        </authorList>
    </citation>
    <scope>NUCLEOTIDE SEQUENCE [LARGE SCALE GENOMIC DNA]</scope>
    <source>
        <strain evidence="3 4">XE</strain>
    </source>
</reference>
<keyword evidence="1" id="KW-0812">Transmembrane</keyword>
<dbReference type="InterPro" id="IPR045679">
    <property type="entry name" value="DUF6199"/>
</dbReference>
<comment type="caution">
    <text evidence="3">The sequence shown here is derived from an EMBL/GenBank/DDBJ whole genome shotgun (WGS) entry which is preliminary data.</text>
</comment>
<evidence type="ECO:0000313" key="3">
    <source>
        <dbReference type="EMBL" id="CAG5093095.1"/>
    </source>
</evidence>
<evidence type="ECO:0000256" key="1">
    <source>
        <dbReference type="SAM" id="Phobius"/>
    </source>
</evidence>
<dbReference type="RefSeq" id="WP_213486872.1">
    <property type="nucleotide sequence ID" value="NZ_CAJRAY010000100.1"/>
</dbReference>
<dbReference type="Pfam" id="PF19701">
    <property type="entry name" value="DUF6199"/>
    <property type="match status" value="1"/>
</dbReference>
<proteinExistence type="predicted"/>
<feature type="transmembrane region" description="Helical" evidence="1">
    <location>
        <begin position="205"/>
        <end position="227"/>
    </location>
</feature>
<dbReference type="Proteomes" id="UP000681526">
    <property type="component" value="Unassembled WGS sequence"/>
</dbReference>
<feature type="domain" description="DUF6199" evidence="2">
    <location>
        <begin position="168"/>
        <end position="228"/>
    </location>
</feature>
<keyword evidence="1" id="KW-1133">Transmembrane helix</keyword>
<evidence type="ECO:0000313" key="4">
    <source>
        <dbReference type="Proteomes" id="UP000681526"/>
    </source>
</evidence>
<gene>
    <name evidence="3" type="primary">txxe 3711</name>
    <name evidence="3" type="ORF">TXXE_19245</name>
</gene>
<accession>A0ABN7S5Q3</accession>
<feature type="transmembrane region" description="Helical" evidence="1">
    <location>
        <begin position="163"/>
        <end position="181"/>
    </location>
</feature>
<sequence length="240" mass="27343">MRTNKWKLLKTITVCAAVAILAVWFGIYYFSVKEFHLDGHTYRAAEDTGSFIRYVSDAGPPVVVRMDGTDRVVTIDGEDYRITEEEQPYGIEYQVRYPDGKTYSVSGQHGLMAFDENGELVVGGGIVIEGERIPFGDENLRFHPSALVTAAYSQYHQTRGYPALYALSFVLFLFGWAAFRYESVQRAMFWLSLKWIWVEDPEPNFFYFFMCKVGGIAAMVVAVMLFLQSLSRNFAVMGFL</sequence>